<name>A0A6C0AWG2_9ZZZZ</name>
<dbReference type="AlphaFoldDB" id="A0A6C0AWG2"/>
<evidence type="ECO:0000313" key="2">
    <source>
        <dbReference type="EMBL" id="QHS84102.1"/>
    </source>
</evidence>
<sequence>MHMYFIIILLLFYLLYVQFSPGMGNIWYRNNEYFSPMGAIKIILAPLHLYYMWYPSMWDINFFIWLIIYFLIAFNIFSIKYSFSFI</sequence>
<keyword evidence="1" id="KW-0812">Transmembrane</keyword>
<feature type="transmembrane region" description="Helical" evidence="1">
    <location>
        <begin position="35"/>
        <end position="53"/>
    </location>
</feature>
<protein>
    <submittedName>
        <fullName evidence="2">Uncharacterized protein</fullName>
    </submittedName>
</protein>
<feature type="transmembrane region" description="Helical" evidence="1">
    <location>
        <begin position="60"/>
        <end position="83"/>
    </location>
</feature>
<organism evidence="2">
    <name type="scientific">viral metagenome</name>
    <dbReference type="NCBI Taxonomy" id="1070528"/>
    <lineage>
        <taxon>unclassified sequences</taxon>
        <taxon>metagenomes</taxon>
        <taxon>organismal metagenomes</taxon>
    </lineage>
</organism>
<dbReference type="EMBL" id="MN738772">
    <property type="protein sequence ID" value="QHS84102.1"/>
    <property type="molecule type" value="Genomic_DNA"/>
</dbReference>
<proteinExistence type="predicted"/>
<keyword evidence="1" id="KW-0472">Membrane</keyword>
<reference evidence="2" key="1">
    <citation type="journal article" date="2020" name="Nature">
        <title>Giant virus diversity and host interactions through global metagenomics.</title>
        <authorList>
            <person name="Schulz F."/>
            <person name="Roux S."/>
            <person name="Paez-Espino D."/>
            <person name="Jungbluth S."/>
            <person name="Walsh D.A."/>
            <person name="Denef V.J."/>
            <person name="McMahon K.D."/>
            <person name="Konstantinidis K.T."/>
            <person name="Eloe-Fadrosh E.A."/>
            <person name="Kyrpides N.C."/>
            <person name="Woyke T."/>
        </authorList>
    </citation>
    <scope>NUCLEOTIDE SEQUENCE</scope>
    <source>
        <strain evidence="2">GVMAG-S-ERX555965-48</strain>
    </source>
</reference>
<evidence type="ECO:0000256" key="1">
    <source>
        <dbReference type="SAM" id="Phobius"/>
    </source>
</evidence>
<accession>A0A6C0AWG2</accession>
<keyword evidence="1" id="KW-1133">Transmembrane helix</keyword>